<dbReference type="AlphaFoldDB" id="A0A2I1YEN5"/>
<dbReference type="Gene3D" id="1.10.260.40">
    <property type="entry name" value="lambda repressor-like DNA-binding domains"/>
    <property type="match status" value="1"/>
</dbReference>
<dbReference type="InterPro" id="IPR001387">
    <property type="entry name" value="Cro/C1-type_HTH"/>
</dbReference>
<evidence type="ECO:0000256" key="1">
    <source>
        <dbReference type="ARBA" id="ARBA00023125"/>
    </source>
</evidence>
<dbReference type="CDD" id="cd00093">
    <property type="entry name" value="HTH_XRE"/>
    <property type="match status" value="1"/>
</dbReference>
<evidence type="ECO:0000313" key="3">
    <source>
        <dbReference type="EMBL" id="PLA53353.1"/>
    </source>
</evidence>
<comment type="caution">
    <text evidence="3">The sequence shown here is derived from an EMBL/GenBank/DDBJ whole genome shotgun (WGS) entry which is preliminary data.</text>
</comment>
<dbReference type="EMBL" id="PKIB01000009">
    <property type="protein sequence ID" value="PLA53353.1"/>
    <property type="molecule type" value="Genomic_DNA"/>
</dbReference>
<organism evidence="3 4">
    <name type="scientific">Streptococcus macedonicus</name>
    <name type="common">Streptococcus gallolyticus macedonicus</name>
    <dbReference type="NCBI Taxonomy" id="59310"/>
    <lineage>
        <taxon>Bacteria</taxon>
        <taxon>Bacillati</taxon>
        <taxon>Bacillota</taxon>
        <taxon>Bacilli</taxon>
        <taxon>Lactobacillales</taxon>
        <taxon>Streptococcaceae</taxon>
        <taxon>Streptococcus</taxon>
    </lineage>
</organism>
<sequence>MFSDRLKKLRKEAQLTQTEVAKQLNITQQAYQAWESGRRNPKKETIQMFADFFNVPYTYLTSETNSKKIEDNPLESATVLFRSTIKDFDLTPEQEEQFKKDINTFIEQRRRLFEDRKK</sequence>
<dbReference type="InterPro" id="IPR010982">
    <property type="entry name" value="Lambda_DNA-bd_dom_sf"/>
</dbReference>
<reference evidence="3 4" key="1">
    <citation type="submission" date="2017-12" db="EMBL/GenBank/DDBJ databases">
        <title>Phylogenetic diversity of female urinary microbiome.</title>
        <authorList>
            <person name="Thomas-White K."/>
            <person name="Wolfe A.J."/>
        </authorList>
    </citation>
    <scope>NUCLEOTIDE SEQUENCE [LARGE SCALE GENOMIC DNA]</scope>
    <source>
        <strain evidence="3 4">UMB0733</strain>
    </source>
</reference>
<dbReference type="PANTHER" id="PTHR46558">
    <property type="entry name" value="TRACRIPTIONAL REGULATORY PROTEIN-RELATED-RELATED"/>
    <property type="match status" value="1"/>
</dbReference>
<keyword evidence="1" id="KW-0238">DNA-binding</keyword>
<dbReference type="SUPFAM" id="SSF47413">
    <property type="entry name" value="lambda repressor-like DNA-binding domains"/>
    <property type="match status" value="1"/>
</dbReference>
<feature type="domain" description="HTH cro/C1-type" evidence="2">
    <location>
        <begin position="6"/>
        <end position="60"/>
    </location>
</feature>
<dbReference type="RefSeq" id="WP_101774331.1">
    <property type="nucleotide sequence ID" value="NZ_PKIB01000009.1"/>
</dbReference>
<evidence type="ECO:0000259" key="2">
    <source>
        <dbReference type="PROSITE" id="PS50943"/>
    </source>
</evidence>
<dbReference type="SMART" id="SM00530">
    <property type="entry name" value="HTH_XRE"/>
    <property type="match status" value="1"/>
</dbReference>
<protein>
    <submittedName>
        <fullName evidence="3">Transcriptional regulator</fullName>
    </submittedName>
</protein>
<evidence type="ECO:0000313" key="4">
    <source>
        <dbReference type="Proteomes" id="UP000235073"/>
    </source>
</evidence>
<proteinExistence type="predicted"/>
<dbReference type="PROSITE" id="PS50943">
    <property type="entry name" value="HTH_CROC1"/>
    <property type="match status" value="1"/>
</dbReference>
<dbReference type="PANTHER" id="PTHR46558:SF11">
    <property type="entry name" value="HTH-TYPE TRANSCRIPTIONAL REGULATOR XRE"/>
    <property type="match status" value="1"/>
</dbReference>
<name>A0A2I1YEN5_STRMC</name>
<dbReference type="GO" id="GO:0003677">
    <property type="term" value="F:DNA binding"/>
    <property type="evidence" value="ECO:0007669"/>
    <property type="project" value="UniProtKB-KW"/>
</dbReference>
<dbReference type="Proteomes" id="UP000235073">
    <property type="component" value="Unassembled WGS sequence"/>
</dbReference>
<accession>A0A2I1YEN5</accession>
<dbReference type="Pfam" id="PF01381">
    <property type="entry name" value="HTH_3"/>
    <property type="match status" value="1"/>
</dbReference>
<gene>
    <name evidence="3" type="ORF">CYK21_09085</name>
</gene>